<dbReference type="InterPro" id="IPR038488">
    <property type="entry name" value="Integrase_DNA-bd_sf"/>
</dbReference>
<dbReference type="Gene3D" id="1.10.443.10">
    <property type="entry name" value="Intergrase catalytic core"/>
    <property type="match status" value="1"/>
</dbReference>
<dbReference type="EMBL" id="JADBFD010000036">
    <property type="protein sequence ID" value="MBE2889662.1"/>
    <property type="molecule type" value="Genomic_DNA"/>
</dbReference>
<evidence type="ECO:0000313" key="7">
    <source>
        <dbReference type="Proteomes" id="UP000618926"/>
    </source>
</evidence>
<dbReference type="Pfam" id="PF00589">
    <property type="entry name" value="Phage_integrase"/>
    <property type="match status" value="1"/>
</dbReference>
<comment type="similarity">
    <text evidence="1">Belongs to the 'phage' integrase family.</text>
</comment>
<dbReference type="InterPro" id="IPR002104">
    <property type="entry name" value="Integrase_catalytic"/>
</dbReference>
<accession>A0ABR9NZK8</accession>
<dbReference type="InterPro" id="IPR013762">
    <property type="entry name" value="Integrase-like_cat_sf"/>
</dbReference>
<proteinExistence type="inferred from homology"/>
<dbReference type="GO" id="GO:0003677">
    <property type="term" value="F:DNA binding"/>
    <property type="evidence" value="ECO:0007669"/>
    <property type="project" value="UniProtKB-KW"/>
</dbReference>
<dbReference type="Proteomes" id="UP000618926">
    <property type="component" value="Unassembled WGS sequence"/>
</dbReference>
<keyword evidence="3 6" id="KW-0238">DNA-binding</keyword>
<dbReference type="Gene3D" id="3.30.160.390">
    <property type="entry name" value="Integrase, DNA-binding domain"/>
    <property type="match status" value="1"/>
</dbReference>
<dbReference type="CDD" id="cd00801">
    <property type="entry name" value="INT_P4_C"/>
    <property type="match status" value="1"/>
</dbReference>
<dbReference type="InterPro" id="IPR025166">
    <property type="entry name" value="Integrase_DNA_bind_dom"/>
</dbReference>
<dbReference type="InterPro" id="IPR011010">
    <property type="entry name" value="DNA_brk_join_enz"/>
</dbReference>
<dbReference type="PANTHER" id="PTHR30629">
    <property type="entry name" value="PROPHAGE INTEGRASE"/>
    <property type="match status" value="1"/>
</dbReference>
<dbReference type="Pfam" id="PF13356">
    <property type="entry name" value="Arm-DNA-bind_3"/>
    <property type="match status" value="1"/>
</dbReference>
<keyword evidence="7" id="KW-1185">Reference proteome</keyword>
<dbReference type="SUPFAM" id="SSF56349">
    <property type="entry name" value="DNA breaking-rejoining enzymes"/>
    <property type="match status" value="1"/>
</dbReference>
<evidence type="ECO:0000313" key="6">
    <source>
        <dbReference type="EMBL" id="MBE2889662.1"/>
    </source>
</evidence>
<evidence type="ECO:0000256" key="4">
    <source>
        <dbReference type="ARBA" id="ARBA00023172"/>
    </source>
</evidence>
<comment type="caution">
    <text evidence="6">The sequence shown here is derived from an EMBL/GenBank/DDBJ whole genome shotgun (WGS) entry which is preliminary data.</text>
</comment>
<organism evidence="6 7">
    <name type="scientific">Geobacter anodireducens</name>
    <dbReference type="NCBI Taxonomy" id="1340425"/>
    <lineage>
        <taxon>Bacteria</taxon>
        <taxon>Pseudomonadati</taxon>
        <taxon>Thermodesulfobacteriota</taxon>
        <taxon>Desulfuromonadia</taxon>
        <taxon>Geobacterales</taxon>
        <taxon>Geobacteraceae</taxon>
        <taxon>Geobacter</taxon>
    </lineage>
</organism>
<keyword evidence="2" id="KW-0229">DNA integration</keyword>
<dbReference type="InterPro" id="IPR053876">
    <property type="entry name" value="Phage_int_M"/>
</dbReference>
<evidence type="ECO:0000256" key="1">
    <source>
        <dbReference type="ARBA" id="ARBA00008857"/>
    </source>
</evidence>
<sequence>MTFSDRYLQSLKPKEKMYQIRESHGFGLRVLPSGVKIFIYVYTLDGKRRQMNLGHYPHKSLADARKTYRDAANLVADGLDPQGAQPTPEPPPEHSTVSALAEVWLNEWSSVHHTSRVNYNYRKALEASVIPLWESRLVNEIKRRDVVALLETIAKKTPGQAGNVMKAARGMFTYAVERELIEFNPFAEVKVARAIPSMVLTSRDRVLNPDEIKHIWQAIDAGGGSDATKRALKLTLVTAQRPGEVAGMHQNEITVGVGKERCKECRRCGWWTIPAERMKNNKEHRVFLSTLAMELIGDAKGYICPSTDNDGPLTANSVAYHVRREVPGTGKEKFYGLSRWTPHDLRRTAGTIINELGSGNEIMDAILSHTLPGVTGIYNRNKYDKEKQVWLTKWSEHLRKLAEGK</sequence>
<gene>
    <name evidence="6" type="ORF">IIE05_17020</name>
</gene>
<name>A0ABR9NZK8_9BACT</name>
<dbReference type="PROSITE" id="PS51898">
    <property type="entry name" value="TYR_RECOMBINASE"/>
    <property type="match status" value="1"/>
</dbReference>
<dbReference type="Gene3D" id="1.10.150.130">
    <property type="match status" value="1"/>
</dbReference>
<evidence type="ECO:0000256" key="2">
    <source>
        <dbReference type="ARBA" id="ARBA00022908"/>
    </source>
</evidence>
<dbReference type="Pfam" id="PF22022">
    <property type="entry name" value="Phage_int_M"/>
    <property type="match status" value="1"/>
</dbReference>
<dbReference type="InterPro" id="IPR010998">
    <property type="entry name" value="Integrase_recombinase_N"/>
</dbReference>
<dbReference type="RefSeq" id="WP_192906003.1">
    <property type="nucleotide sequence ID" value="NZ_JADBFD010000036.1"/>
</dbReference>
<feature type="domain" description="Tyr recombinase" evidence="5">
    <location>
        <begin position="202"/>
        <end position="391"/>
    </location>
</feature>
<evidence type="ECO:0000259" key="5">
    <source>
        <dbReference type="PROSITE" id="PS51898"/>
    </source>
</evidence>
<keyword evidence="4" id="KW-0233">DNA recombination</keyword>
<protein>
    <submittedName>
        <fullName evidence="6">Integrase arm-type DNA-binding domain-containing protein</fullName>
    </submittedName>
</protein>
<dbReference type="InterPro" id="IPR050808">
    <property type="entry name" value="Phage_Integrase"/>
</dbReference>
<dbReference type="PANTHER" id="PTHR30629:SF2">
    <property type="entry name" value="PROPHAGE INTEGRASE INTS-RELATED"/>
    <property type="match status" value="1"/>
</dbReference>
<reference evidence="6 7" key="1">
    <citation type="submission" date="2020-10" db="EMBL/GenBank/DDBJ databases">
        <title>Investigation of anaerobic biodegradation of phenanthrene by a sulfate-dependent Geobacter anodireducens strain PheS2.</title>
        <authorList>
            <person name="Zhang Z."/>
        </authorList>
    </citation>
    <scope>NUCLEOTIDE SEQUENCE [LARGE SCALE GENOMIC DNA]</scope>
    <source>
        <strain evidence="6 7">PheS2</strain>
    </source>
</reference>
<evidence type="ECO:0000256" key="3">
    <source>
        <dbReference type="ARBA" id="ARBA00023125"/>
    </source>
</evidence>